<reference evidence="6" key="1">
    <citation type="submission" date="2019-08" db="EMBL/GenBank/DDBJ databases">
        <authorList>
            <person name="Kucharzyk K."/>
            <person name="Murdoch R.W."/>
            <person name="Higgins S."/>
            <person name="Loffler F."/>
        </authorList>
    </citation>
    <scope>NUCLEOTIDE SEQUENCE</scope>
</reference>
<dbReference type="PANTHER" id="PTHR42795:SF1">
    <property type="entry name" value="ALANINE DEHYDROGENASE"/>
    <property type="match status" value="1"/>
</dbReference>
<evidence type="ECO:0000313" key="6">
    <source>
        <dbReference type="EMBL" id="MPM05823.1"/>
    </source>
</evidence>
<sequence length="406" mass="44278">MTENSNLNLGPASQLLPAEERLEVKRKKDCMKIGVPLEIAFQENRVSLAPDSVGLIVSHGHEVYVQRGAGRNAHFSDEEYAEAGAVLTETAEEIYKCDLILKVAPMLISEIDMLQNRQTVVSALHYTMQSADYFRKLMQHKTTAVAFEFIKDQSNIFPVLKAMSEISGYAAIQIAAEYLSKNDIGKGKLMGGVPGIAPVEVVILGAGTVGTFAARAALGFGAEIKVFDNHIYKLRSLQQCVGTQVFTSIIHPKVLSKSLKNADIVIGALHSIRNRPIMVIPESMVMEMKPGSVIVDVSIDQGGCIETSSVTTHKDPVFIKHDVIHYCVPNIPSKVPQTASYGLSNFFTPVIIEMGEEGGVDAFLKVNPVLRQGIYMFNGILTNHMIGQSFGLPSKELGLLLASFQM</sequence>
<proteinExistence type="inferred from homology"/>
<dbReference type="SMART" id="SM01002">
    <property type="entry name" value="AlaDh_PNT_C"/>
    <property type="match status" value="1"/>
</dbReference>
<dbReference type="InterPro" id="IPR007698">
    <property type="entry name" value="AlaDH/PNT_NAD(H)-bd"/>
</dbReference>
<dbReference type="GO" id="GO:0042853">
    <property type="term" value="P:L-alanine catabolic process"/>
    <property type="evidence" value="ECO:0007669"/>
    <property type="project" value="InterPro"/>
</dbReference>
<dbReference type="EC" id="1.4.1.1" evidence="2"/>
<dbReference type="InterPro" id="IPR008141">
    <property type="entry name" value="Ala_DH"/>
</dbReference>
<dbReference type="Gene3D" id="3.40.50.720">
    <property type="entry name" value="NAD(P)-binding Rossmann-like Domain"/>
    <property type="match status" value="2"/>
</dbReference>
<dbReference type="SMART" id="SM01003">
    <property type="entry name" value="AlaDh_PNT_N"/>
    <property type="match status" value="1"/>
</dbReference>
<gene>
    <name evidence="6" type="primary">ald_11</name>
    <name evidence="6" type="ORF">SDC9_52118</name>
</gene>
<dbReference type="SUPFAM" id="SSF52283">
    <property type="entry name" value="Formate/glycerate dehydrogenase catalytic domain-like"/>
    <property type="match status" value="1"/>
</dbReference>
<evidence type="ECO:0000259" key="5">
    <source>
        <dbReference type="SMART" id="SM01003"/>
    </source>
</evidence>
<keyword evidence="3 6" id="KW-0560">Oxidoreductase</keyword>
<dbReference type="InterPro" id="IPR036291">
    <property type="entry name" value="NAD(P)-bd_dom_sf"/>
</dbReference>
<feature type="domain" description="Alanine dehydrogenase/pyridine nucleotide transhydrogenase N-terminal" evidence="5">
    <location>
        <begin position="34"/>
        <end position="167"/>
    </location>
</feature>
<evidence type="ECO:0000259" key="4">
    <source>
        <dbReference type="SMART" id="SM01002"/>
    </source>
</evidence>
<comment type="caution">
    <text evidence="6">The sequence shown here is derived from an EMBL/GenBank/DDBJ whole genome shotgun (WGS) entry which is preliminary data.</text>
</comment>
<dbReference type="SUPFAM" id="SSF51735">
    <property type="entry name" value="NAD(P)-binding Rossmann-fold domains"/>
    <property type="match status" value="1"/>
</dbReference>
<dbReference type="EMBL" id="VSSQ01001169">
    <property type="protein sequence ID" value="MPM05823.1"/>
    <property type="molecule type" value="Genomic_DNA"/>
</dbReference>
<protein>
    <recommendedName>
        <fullName evidence="2">alanine dehydrogenase</fullName>
        <ecNumber evidence="2">1.4.1.1</ecNumber>
    </recommendedName>
</protein>
<dbReference type="GO" id="GO:0000286">
    <property type="term" value="F:alanine dehydrogenase activity"/>
    <property type="evidence" value="ECO:0007669"/>
    <property type="project" value="UniProtKB-EC"/>
</dbReference>
<dbReference type="CDD" id="cd05305">
    <property type="entry name" value="L-AlaDH"/>
    <property type="match status" value="1"/>
</dbReference>
<dbReference type="Pfam" id="PF05222">
    <property type="entry name" value="AlaDh_PNT_N"/>
    <property type="match status" value="1"/>
</dbReference>
<evidence type="ECO:0000256" key="1">
    <source>
        <dbReference type="ARBA" id="ARBA00005689"/>
    </source>
</evidence>
<name>A0A644WUN9_9ZZZZ</name>
<evidence type="ECO:0000256" key="2">
    <source>
        <dbReference type="ARBA" id="ARBA00012897"/>
    </source>
</evidence>
<dbReference type="InterPro" id="IPR007886">
    <property type="entry name" value="AlaDH/PNT_N"/>
</dbReference>
<evidence type="ECO:0000256" key="3">
    <source>
        <dbReference type="ARBA" id="ARBA00023002"/>
    </source>
</evidence>
<comment type="similarity">
    <text evidence="1">Belongs to the AlaDH/PNT family.</text>
</comment>
<dbReference type="AlphaFoldDB" id="A0A644WUN9"/>
<dbReference type="PANTHER" id="PTHR42795">
    <property type="entry name" value="ALANINE DEHYDROGENASE"/>
    <property type="match status" value="1"/>
</dbReference>
<organism evidence="6">
    <name type="scientific">bioreactor metagenome</name>
    <dbReference type="NCBI Taxonomy" id="1076179"/>
    <lineage>
        <taxon>unclassified sequences</taxon>
        <taxon>metagenomes</taxon>
        <taxon>ecological metagenomes</taxon>
    </lineage>
</organism>
<accession>A0A644WUN9</accession>
<feature type="domain" description="Alanine dehydrogenase/pyridine nucleotide transhydrogenase NAD(H)-binding" evidence="4">
    <location>
        <begin position="179"/>
        <end position="327"/>
    </location>
</feature>
<dbReference type="Pfam" id="PF01262">
    <property type="entry name" value="AlaDh_PNT_C"/>
    <property type="match status" value="1"/>
</dbReference>
<dbReference type="GO" id="GO:0005886">
    <property type="term" value="C:plasma membrane"/>
    <property type="evidence" value="ECO:0007669"/>
    <property type="project" value="TreeGrafter"/>
</dbReference>